<dbReference type="Pfam" id="PF01025">
    <property type="entry name" value="GrpE"/>
    <property type="match status" value="1"/>
</dbReference>
<dbReference type="GO" id="GO:0051087">
    <property type="term" value="F:protein-folding chaperone binding"/>
    <property type="evidence" value="ECO:0007669"/>
    <property type="project" value="InterPro"/>
</dbReference>
<evidence type="ECO:0000256" key="10">
    <source>
        <dbReference type="SAM" id="MobiDB-lite"/>
    </source>
</evidence>
<dbReference type="EMBL" id="LSMT01000043">
    <property type="protein sequence ID" value="PFX30918.1"/>
    <property type="molecule type" value="Genomic_DNA"/>
</dbReference>
<dbReference type="GO" id="GO:0051082">
    <property type="term" value="F:unfolded protein binding"/>
    <property type="evidence" value="ECO:0007669"/>
    <property type="project" value="TreeGrafter"/>
</dbReference>
<evidence type="ECO:0000256" key="4">
    <source>
        <dbReference type="ARBA" id="ARBA00023128"/>
    </source>
</evidence>
<name>A0A2B4SQN8_STYPI</name>
<gene>
    <name evidence="11" type="primary">GRPEL1</name>
    <name evidence="11" type="ORF">AWC38_SpisGene4263</name>
</gene>
<accession>A0A2B4SQN8</accession>
<dbReference type="FunFam" id="3.90.20.20:FF:000003">
    <property type="entry name" value="GrpE protein homolog"/>
    <property type="match status" value="1"/>
</dbReference>
<dbReference type="Gene3D" id="2.30.22.10">
    <property type="entry name" value="Head domain of nucleotide exchange factor GrpE"/>
    <property type="match status" value="1"/>
</dbReference>
<dbReference type="Gene3D" id="3.90.20.20">
    <property type="match status" value="1"/>
</dbReference>
<dbReference type="AlphaFoldDB" id="A0A2B4SQN8"/>
<comment type="function">
    <text evidence="6">Essential component of the PAM complex, a complex required for the translocation of transit peptide-containing proteins from the inner membrane into the mitochondrial matrix in an ATP-dependent manner. Seems to control the nucleotide-dependent binding of mitochondrial HSP70 to substrate proteins.</text>
</comment>
<evidence type="ECO:0000256" key="7">
    <source>
        <dbReference type="RuleBase" id="RU000640"/>
    </source>
</evidence>
<dbReference type="SUPFAM" id="SSF51064">
    <property type="entry name" value="Head domain of nucleotide exchange factor GrpE"/>
    <property type="match status" value="1"/>
</dbReference>
<dbReference type="PROSITE" id="PS01071">
    <property type="entry name" value="GRPE"/>
    <property type="match status" value="1"/>
</dbReference>
<dbReference type="GO" id="GO:0001405">
    <property type="term" value="C:PAM complex, Tim23 associated import motor"/>
    <property type="evidence" value="ECO:0007669"/>
    <property type="project" value="TreeGrafter"/>
</dbReference>
<dbReference type="OrthoDB" id="201635at2759"/>
<dbReference type="InterPro" id="IPR009012">
    <property type="entry name" value="GrpE_head"/>
</dbReference>
<keyword evidence="9" id="KW-0175">Coiled coil</keyword>
<feature type="coiled-coil region" evidence="9">
    <location>
        <begin position="85"/>
        <end position="112"/>
    </location>
</feature>
<keyword evidence="4 7" id="KW-0496">Mitochondrion</keyword>
<comment type="similarity">
    <text evidence="2 8">Belongs to the GrpE family.</text>
</comment>
<dbReference type="STRING" id="50429.A0A2B4SQN8"/>
<protein>
    <recommendedName>
        <fullName evidence="7">GrpE protein homolog</fullName>
    </recommendedName>
</protein>
<comment type="subcellular location">
    <subcellularLocation>
        <location evidence="1 7">Mitochondrion matrix</location>
    </subcellularLocation>
</comment>
<keyword evidence="12" id="KW-1185">Reference proteome</keyword>
<dbReference type="GO" id="GO:0006457">
    <property type="term" value="P:protein folding"/>
    <property type="evidence" value="ECO:0007669"/>
    <property type="project" value="InterPro"/>
</dbReference>
<dbReference type="Proteomes" id="UP000225706">
    <property type="component" value="Unassembled WGS sequence"/>
</dbReference>
<evidence type="ECO:0000256" key="6">
    <source>
        <dbReference type="ARBA" id="ARBA00045572"/>
    </source>
</evidence>
<feature type="compositionally biased region" description="Polar residues" evidence="10">
    <location>
        <begin position="42"/>
        <end position="53"/>
    </location>
</feature>
<dbReference type="InterPro" id="IPR013805">
    <property type="entry name" value="GrpE_CC"/>
</dbReference>
<dbReference type="PANTHER" id="PTHR21237:SF23">
    <property type="entry name" value="GRPE PROTEIN HOMOLOG, MITOCHONDRIAL"/>
    <property type="match status" value="1"/>
</dbReference>
<evidence type="ECO:0000313" key="11">
    <source>
        <dbReference type="EMBL" id="PFX30918.1"/>
    </source>
</evidence>
<dbReference type="FunFam" id="2.30.22.10:FF:000002">
    <property type="entry name" value="GrpE protein homolog"/>
    <property type="match status" value="1"/>
</dbReference>
<evidence type="ECO:0000256" key="5">
    <source>
        <dbReference type="ARBA" id="ARBA00023186"/>
    </source>
</evidence>
<evidence type="ECO:0000256" key="1">
    <source>
        <dbReference type="ARBA" id="ARBA00004305"/>
    </source>
</evidence>
<reference evidence="12" key="1">
    <citation type="journal article" date="2017" name="bioRxiv">
        <title>Comparative analysis of the genomes of Stylophora pistillata and Acropora digitifera provides evidence for extensive differences between species of corals.</title>
        <authorList>
            <person name="Voolstra C.R."/>
            <person name="Li Y."/>
            <person name="Liew Y.J."/>
            <person name="Baumgarten S."/>
            <person name="Zoccola D."/>
            <person name="Flot J.-F."/>
            <person name="Tambutte S."/>
            <person name="Allemand D."/>
            <person name="Aranda M."/>
        </authorList>
    </citation>
    <scope>NUCLEOTIDE SEQUENCE [LARGE SCALE GENOMIC DNA]</scope>
</reference>
<comment type="caution">
    <text evidence="11">The sequence shown here is derived from an EMBL/GenBank/DDBJ whole genome shotgun (WGS) entry which is preliminary data.</text>
</comment>
<sequence length="236" mass="26632">MLRSTLTTVRTAVLQPEHSRQLNIYVQLSRLLGTKFRYCTAQSSPNKNATTSKESVESDQKSSQPGGKASDTATEVKETENDRLLKEKESLIKDLQDRYKRSLADNENILSRSRKQIDEARLFGIQAFSKDLLEVADILGKATETVPKEEIDKNTHLKNLYDGLLMTEAQLQKVFKKNGLEKVYALHEKFDPHSHEALFQIPLPDKEKGSVAVVEKVGYKLHGRTLRPALVGVVKE</sequence>
<dbReference type="GO" id="GO:0000774">
    <property type="term" value="F:adenyl-nucleotide exchange factor activity"/>
    <property type="evidence" value="ECO:0007669"/>
    <property type="project" value="InterPro"/>
</dbReference>
<evidence type="ECO:0000256" key="9">
    <source>
        <dbReference type="SAM" id="Coils"/>
    </source>
</evidence>
<proteinExistence type="inferred from homology"/>
<dbReference type="CDD" id="cd00446">
    <property type="entry name" value="GrpE"/>
    <property type="match status" value="1"/>
</dbReference>
<evidence type="ECO:0000256" key="2">
    <source>
        <dbReference type="ARBA" id="ARBA00009054"/>
    </source>
</evidence>
<organism evidence="11 12">
    <name type="scientific">Stylophora pistillata</name>
    <name type="common">Smooth cauliflower coral</name>
    <dbReference type="NCBI Taxonomy" id="50429"/>
    <lineage>
        <taxon>Eukaryota</taxon>
        <taxon>Metazoa</taxon>
        <taxon>Cnidaria</taxon>
        <taxon>Anthozoa</taxon>
        <taxon>Hexacorallia</taxon>
        <taxon>Scleractinia</taxon>
        <taxon>Astrocoeniina</taxon>
        <taxon>Pocilloporidae</taxon>
        <taxon>Stylophora</taxon>
    </lineage>
</organism>
<dbReference type="GO" id="GO:0042803">
    <property type="term" value="F:protein homodimerization activity"/>
    <property type="evidence" value="ECO:0007669"/>
    <property type="project" value="InterPro"/>
</dbReference>
<dbReference type="GO" id="GO:0030150">
    <property type="term" value="P:protein import into mitochondrial matrix"/>
    <property type="evidence" value="ECO:0007669"/>
    <property type="project" value="TreeGrafter"/>
</dbReference>
<evidence type="ECO:0000256" key="3">
    <source>
        <dbReference type="ARBA" id="ARBA00022946"/>
    </source>
</evidence>
<evidence type="ECO:0000256" key="8">
    <source>
        <dbReference type="RuleBase" id="RU004478"/>
    </source>
</evidence>
<dbReference type="PRINTS" id="PR00773">
    <property type="entry name" value="GRPEPROTEIN"/>
</dbReference>
<keyword evidence="5 7" id="KW-0143">Chaperone</keyword>
<dbReference type="InterPro" id="IPR000740">
    <property type="entry name" value="GrpE"/>
</dbReference>
<dbReference type="SUPFAM" id="SSF58014">
    <property type="entry name" value="Coiled-coil domain of nucleotide exchange factor GrpE"/>
    <property type="match status" value="1"/>
</dbReference>
<dbReference type="HAMAP" id="MF_01151">
    <property type="entry name" value="GrpE"/>
    <property type="match status" value="1"/>
</dbReference>
<evidence type="ECO:0000313" key="12">
    <source>
        <dbReference type="Proteomes" id="UP000225706"/>
    </source>
</evidence>
<keyword evidence="3" id="KW-0809">Transit peptide</keyword>
<feature type="region of interest" description="Disordered" evidence="10">
    <location>
        <begin position="42"/>
        <end position="82"/>
    </location>
</feature>
<dbReference type="PANTHER" id="PTHR21237">
    <property type="entry name" value="GRPE PROTEIN"/>
    <property type="match status" value="1"/>
</dbReference>